<evidence type="ECO:0000256" key="1">
    <source>
        <dbReference type="ARBA" id="ARBA00011073"/>
    </source>
</evidence>
<dbReference type="CDD" id="cd07477">
    <property type="entry name" value="Peptidases_S8_Subtilisin_subset"/>
    <property type="match status" value="1"/>
</dbReference>
<evidence type="ECO:0000256" key="5">
    <source>
        <dbReference type="ARBA" id="ARBA00022825"/>
    </source>
</evidence>
<evidence type="ECO:0000256" key="3">
    <source>
        <dbReference type="ARBA" id="ARBA00022723"/>
    </source>
</evidence>
<dbReference type="GO" id="GO:0004252">
    <property type="term" value="F:serine-type endopeptidase activity"/>
    <property type="evidence" value="ECO:0007669"/>
    <property type="project" value="UniProtKB-UniRule"/>
</dbReference>
<dbReference type="Gene3D" id="2.60.120.380">
    <property type="match status" value="1"/>
</dbReference>
<comment type="similarity">
    <text evidence="1 6">Belongs to the peptidase S8 family.</text>
</comment>
<dbReference type="InterPro" id="IPR037045">
    <property type="entry name" value="S8pro/Inhibitor_I9_sf"/>
</dbReference>
<keyword evidence="11" id="KW-1185">Reference proteome</keyword>
<feature type="signal peptide" evidence="7">
    <location>
        <begin position="1"/>
        <end position="25"/>
    </location>
</feature>
<keyword evidence="5 6" id="KW-0720">Serine protease</keyword>
<dbReference type="Gene3D" id="3.40.50.200">
    <property type="entry name" value="Peptidase S8/S53 domain"/>
    <property type="match status" value="1"/>
</dbReference>
<accession>A0A3N1NSJ7</accession>
<dbReference type="Pfam" id="PF04151">
    <property type="entry name" value="PPC"/>
    <property type="match status" value="1"/>
</dbReference>
<dbReference type="Pfam" id="PF00082">
    <property type="entry name" value="Peptidase_S8"/>
    <property type="match status" value="1"/>
</dbReference>
<dbReference type="InterPro" id="IPR000209">
    <property type="entry name" value="Peptidase_S8/S53_dom"/>
</dbReference>
<evidence type="ECO:0000313" key="11">
    <source>
        <dbReference type="Proteomes" id="UP000268033"/>
    </source>
</evidence>
<name>A0A3N1NSJ7_9GAMM</name>
<dbReference type="PRINTS" id="PR00723">
    <property type="entry name" value="SUBTILISIN"/>
</dbReference>
<dbReference type="InterPro" id="IPR034202">
    <property type="entry name" value="Subtilisin_Carlsberg-like"/>
</dbReference>
<evidence type="ECO:0000256" key="6">
    <source>
        <dbReference type="PROSITE-ProRule" id="PRU01240"/>
    </source>
</evidence>
<keyword evidence="2 6" id="KW-0645">Protease</keyword>
<dbReference type="InterPro" id="IPR050131">
    <property type="entry name" value="Peptidase_S8_subtilisin-like"/>
</dbReference>
<organism evidence="10 11">
    <name type="scientific">Gallaecimonas pentaromativorans</name>
    <dbReference type="NCBI Taxonomy" id="584787"/>
    <lineage>
        <taxon>Bacteria</taxon>
        <taxon>Pseudomonadati</taxon>
        <taxon>Pseudomonadota</taxon>
        <taxon>Gammaproteobacteria</taxon>
        <taxon>Enterobacterales</taxon>
        <taxon>Gallaecimonadaceae</taxon>
        <taxon>Gallaecimonas</taxon>
    </lineage>
</organism>
<dbReference type="InterPro" id="IPR022398">
    <property type="entry name" value="Peptidase_S8_His-AS"/>
</dbReference>
<dbReference type="GO" id="GO:0005615">
    <property type="term" value="C:extracellular space"/>
    <property type="evidence" value="ECO:0007669"/>
    <property type="project" value="TreeGrafter"/>
</dbReference>
<gene>
    <name evidence="10" type="ORF">EDC28_11422</name>
</gene>
<feature type="domain" description="Peptidase S8/S53" evidence="8">
    <location>
        <begin position="153"/>
        <end position="399"/>
    </location>
</feature>
<reference evidence="10 11" key="1">
    <citation type="submission" date="2018-11" db="EMBL/GenBank/DDBJ databases">
        <title>Genomic Encyclopedia of Type Strains, Phase IV (KMG-IV): sequencing the most valuable type-strain genomes for metagenomic binning, comparative biology and taxonomic classification.</title>
        <authorList>
            <person name="Goeker M."/>
        </authorList>
    </citation>
    <scope>NUCLEOTIDE SEQUENCE [LARGE SCALE GENOMIC DNA]</scope>
    <source>
        <strain evidence="10 11">DSM 21945</strain>
    </source>
</reference>
<evidence type="ECO:0000313" key="10">
    <source>
        <dbReference type="EMBL" id="ROQ18869.1"/>
    </source>
</evidence>
<evidence type="ECO:0000256" key="4">
    <source>
        <dbReference type="ARBA" id="ARBA00022801"/>
    </source>
</evidence>
<keyword evidence="7" id="KW-0732">Signal</keyword>
<evidence type="ECO:0000256" key="2">
    <source>
        <dbReference type="ARBA" id="ARBA00022670"/>
    </source>
</evidence>
<protein>
    <submittedName>
        <fullName evidence="10">Serine protease</fullName>
    </submittedName>
</protein>
<feature type="domain" description="Peptidase C-terminal archaeal/bacterial" evidence="9">
    <location>
        <begin position="444"/>
        <end position="509"/>
    </location>
</feature>
<feature type="active site" description="Charge relay system" evidence="6">
    <location>
        <position position="351"/>
    </location>
</feature>
<dbReference type="Gene3D" id="3.30.70.80">
    <property type="entry name" value="Peptidase S8 propeptide/proteinase inhibitor I9"/>
    <property type="match status" value="1"/>
</dbReference>
<dbReference type="EMBL" id="RJUL01000014">
    <property type="protein sequence ID" value="ROQ18869.1"/>
    <property type="molecule type" value="Genomic_DNA"/>
</dbReference>
<keyword evidence="4 6" id="KW-0378">Hydrolase</keyword>
<dbReference type="Proteomes" id="UP000268033">
    <property type="component" value="Unassembled WGS sequence"/>
</dbReference>
<dbReference type="RefSeq" id="WP_123422684.1">
    <property type="nucleotide sequence ID" value="NZ_JBLXEP010000008.1"/>
</dbReference>
<proteinExistence type="inferred from homology"/>
<dbReference type="GO" id="GO:0006508">
    <property type="term" value="P:proteolysis"/>
    <property type="evidence" value="ECO:0007669"/>
    <property type="project" value="UniProtKB-KW"/>
</dbReference>
<evidence type="ECO:0000259" key="8">
    <source>
        <dbReference type="Pfam" id="PF00082"/>
    </source>
</evidence>
<dbReference type="InterPro" id="IPR007280">
    <property type="entry name" value="Peptidase_C_arc/bac"/>
</dbReference>
<comment type="caution">
    <text evidence="10">The sequence shown here is derived from an EMBL/GenBank/DDBJ whole genome shotgun (WGS) entry which is preliminary data.</text>
</comment>
<dbReference type="SUPFAM" id="SSF52743">
    <property type="entry name" value="Subtilisin-like"/>
    <property type="match status" value="1"/>
</dbReference>
<keyword evidence="3" id="KW-0479">Metal-binding</keyword>
<feature type="chain" id="PRO_5018305644" evidence="7">
    <location>
        <begin position="26"/>
        <end position="522"/>
    </location>
</feature>
<evidence type="ECO:0000256" key="7">
    <source>
        <dbReference type="SAM" id="SignalP"/>
    </source>
</evidence>
<dbReference type="PANTHER" id="PTHR43806">
    <property type="entry name" value="PEPTIDASE S8"/>
    <property type="match status" value="1"/>
</dbReference>
<dbReference type="InterPro" id="IPR023828">
    <property type="entry name" value="Peptidase_S8_Ser-AS"/>
</dbReference>
<dbReference type="PANTHER" id="PTHR43806:SF11">
    <property type="entry name" value="CEREVISIN-RELATED"/>
    <property type="match status" value="1"/>
</dbReference>
<sequence length="522" mass="53572">MKKRTLMATSATTLLVLSTLGSAVAASLSGGDLSLKPVATDTRYIIKYKAPNALSKDPALAAVSGPMAQGAFDIQAADKVLAKADAKAIMHLKKAGLSVAELNPKQLALLKKDPSVEYVEVDPKRYLMAESQPYGISLVQANQVSDSAIANRKVCIIDTGYDLGHEDLPSSGITGNDSYGGYDTGNWYQDGYGHGTHVAGTITAIGNNGIGVVGVSGSGNIGLHIVKVFNNSGNWAYGSDLVGAISQCENAGADVISMSLGGPDSSTAERNAMDSAYSDGVLIVAAAGNDGNASFSYPASYNSVMSVAAVNSSGSWASFSQYNSQVEIAAPGVNVLSTVPGDGYAYYSGTSMATPHVSGVAALVWSLHTQCTAAQIRSALDATAQDQGASGRDNYYGYGIVKAKAAHDYLTANGCSGGTTPPGGGNGGSVSNLSASTGNWNYQSVSIPSGTSTLTVTISGGSGDADLYTRFGAQPTTSSWSCRPYLNGNNETCTISNPSAGTWYLGVRAYSSYSGVTLSWSY</sequence>
<dbReference type="PROSITE" id="PS51892">
    <property type="entry name" value="SUBTILASE"/>
    <property type="match status" value="1"/>
</dbReference>
<feature type="active site" description="Charge relay system" evidence="6">
    <location>
        <position position="158"/>
    </location>
</feature>
<evidence type="ECO:0000259" key="9">
    <source>
        <dbReference type="Pfam" id="PF04151"/>
    </source>
</evidence>
<dbReference type="PROSITE" id="PS00138">
    <property type="entry name" value="SUBTILASE_SER"/>
    <property type="match status" value="1"/>
</dbReference>
<dbReference type="AlphaFoldDB" id="A0A3N1NSJ7"/>
<dbReference type="InterPro" id="IPR036852">
    <property type="entry name" value="Peptidase_S8/S53_dom_sf"/>
</dbReference>
<feature type="active site" description="Charge relay system" evidence="6">
    <location>
        <position position="194"/>
    </location>
</feature>
<dbReference type="PROSITE" id="PS00137">
    <property type="entry name" value="SUBTILASE_HIS"/>
    <property type="match status" value="1"/>
</dbReference>
<dbReference type="GO" id="GO:0046872">
    <property type="term" value="F:metal ion binding"/>
    <property type="evidence" value="ECO:0007669"/>
    <property type="project" value="UniProtKB-KW"/>
</dbReference>
<dbReference type="InterPro" id="IPR015500">
    <property type="entry name" value="Peptidase_S8_subtilisin-rel"/>
</dbReference>
<dbReference type="STRING" id="584787.GCA_001247655_01300"/>